<evidence type="ECO:0000256" key="17">
    <source>
        <dbReference type="ARBA" id="ARBA00022759"/>
    </source>
</evidence>
<keyword evidence="27" id="KW-0917">Virion maturation</keyword>
<evidence type="ECO:0000256" key="30">
    <source>
        <dbReference type="ARBA" id="ARBA00023242"/>
    </source>
</evidence>
<dbReference type="SUPFAM" id="SSF56672">
    <property type="entry name" value="DNA/RNA polymerases"/>
    <property type="match status" value="1"/>
</dbReference>
<evidence type="ECO:0000256" key="24">
    <source>
        <dbReference type="ARBA" id="ARBA00022908"/>
    </source>
</evidence>
<evidence type="ECO:0000256" key="34">
    <source>
        <dbReference type="ARBA" id="ARBA00039658"/>
    </source>
</evidence>
<evidence type="ECO:0000313" key="43">
    <source>
        <dbReference type="Proteomes" id="UP000694427"/>
    </source>
</evidence>
<comment type="subcellular location">
    <subcellularLocation>
        <location evidence="4">Cytoplasm</location>
    </subcellularLocation>
    <subcellularLocation>
        <location evidence="3">Nucleus</location>
    </subcellularLocation>
</comment>
<dbReference type="GO" id="GO:0005634">
    <property type="term" value="C:nucleus"/>
    <property type="evidence" value="ECO:0007669"/>
    <property type="project" value="UniProtKB-SubCell"/>
</dbReference>
<dbReference type="Pfam" id="PF17919">
    <property type="entry name" value="RT_RNaseH_2"/>
    <property type="match status" value="1"/>
</dbReference>
<keyword evidence="31" id="KW-0511">Multifunctional enzyme</keyword>
<evidence type="ECO:0000256" key="36">
    <source>
        <dbReference type="ARBA" id="ARBA00055383"/>
    </source>
</evidence>
<dbReference type="FunFam" id="3.10.10.10:FF:000007">
    <property type="entry name" value="Retrovirus-related Pol polyprotein from transposon 17.6-like Protein"/>
    <property type="match status" value="1"/>
</dbReference>
<comment type="function">
    <text evidence="36">Capsid protein (CA) is the structural component of the virus-like particle (VLP), forming the shell that encapsulates the genomic RNA-nucleocapsid complex.</text>
</comment>
<feature type="region of interest" description="Disordered" evidence="39">
    <location>
        <begin position="1213"/>
        <end position="1252"/>
    </location>
</feature>
<keyword evidence="12" id="KW-0540">Nuclease</keyword>
<comment type="function">
    <text evidence="2">The aspartyl protease (PR) mediates the proteolytic cleavages of the Gag and Gag-Pol polyproteins after assembly of the VLP.</text>
</comment>
<evidence type="ECO:0000256" key="20">
    <source>
        <dbReference type="ARBA" id="ARBA00022833"/>
    </source>
</evidence>
<evidence type="ECO:0000256" key="7">
    <source>
        <dbReference type="ARBA" id="ARBA00022490"/>
    </source>
</evidence>
<dbReference type="Gene3D" id="3.30.420.10">
    <property type="entry name" value="Ribonuclease H-like superfamily/Ribonuclease H"/>
    <property type="match status" value="1"/>
</dbReference>
<evidence type="ECO:0000256" key="13">
    <source>
        <dbReference type="ARBA" id="ARBA00022723"/>
    </source>
</evidence>
<dbReference type="Pfam" id="PF00665">
    <property type="entry name" value="rve"/>
    <property type="match status" value="1"/>
</dbReference>
<dbReference type="FunFam" id="3.30.70.270:FF:000026">
    <property type="entry name" value="Transposon Ty3-G Gag-Pol polyprotein"/>
    <property type="match status" value="1"/>
</dbReference>
<dbReference type="PANTHER" id="PTHR37984">
    <property type="entry name" value="PROTEIN CBG26694"/>
    <property type="match status" value="1"/>
</dbReference>
<evidence type="ECO:0000256" key="2">
    <source>
        <dbReference type="ARBA" id="ARBA00002180"/>
    </source>
</evidence>
<evidence type="ECO:0000256" key="29">
    <source>
        <dbReference type="ARBA" id="ARBA00023172"/>
    </source>
</evidence>
<evidence type="ECO:0000256" key="5">
    <source>
        <dbReference type="ARBA" id="ARBA00010879"/>
    </source>
</evidence>
<dbReference type="InterPro" id="IPR043128">
    <property type="entry name" value="Rev_trsase/Diguanyl_cyclase"/>
</dbReference>
<dbReference type="GO" id="GO:0008270">
    <property type="term" value="F:zinc ion binding"/>
    <property type="evidence" value="ECO:0007669"/>
    <property type="project" value="UniProtKB-KW"/>
</dbReference>
<evidence type="ECO:0000256" key="16">
    <source>
        <dbReference type="ARBA" id="ARBA00022758"/>
    </source>
</evidence>
<dbReference type="GO" id="GO:0003887">
    <property type="term" value="F:DNA-directed DNA polymerase activity"/>
    <property type="evidence" value="ECO:0007669"/>
    <property type="project" value="UniProtKB-KW"/>
</dbReference>
<dbReference type="GO" id="GO:0004190">
    <property type="term" value="F:aspartic-type endopeptidase activity"/>
    <property type="evidence" value="ECO:0007669"/>
    <property type="project" value="UniProtKB-KW"/>
</dbReference>
<dbReference type="GO" id="GO:0006310">
    <property type="term" value="P:DNA recombination"/>
    <property type="evidence" value="ECO:0007669"/>
    <property type="project" value="UniProtKB-KW"/>
</dbReference>
<evidence type="ECO:0000256" key="31">
    <source>
        <dbReference type="ARBA" id="ARBA00023268"/>
    </source>
</evidence>
<dbReference type="Ensembl" id="ENSCCRT00010053118.1">
    <property type="protein sequence ID" value="ENSCCRP00010048460.1"/>
    <property type="gene ID" value="ENSCCRG00010020502.1"/>
</dbReference>
<evidence type="ECO:0000256" key="21">
    <source>
        <dbReference type="ARBA" id="ARBA00022840"/>
    </source>
</evidence>
<organism evidence="42 43">
    <name type="scientific">Cyprinus carpio</name>
    <name type="common">Common carp</name>
    <dbReference type="NCBI Taxonomy" id="7962"/>
    <lineage>
        <taxon>Eukaryota</taxon>
        <taxon>Metazoa</taxon>
        <taxon>Chordata</taxon>
        <taxon>Craniata</taxon>
        <taxon>Vertebrata</taxon>
        <taxon>Euteleostomi</taxon>
        <taxon>Actinopterygii</taxon>
        <taxon>Neopterygii</taxon>
        <taxon>Teleostei</taxon>
        <taxon>Ostariophysi</taxon>
        <taxon>Cypriniformes</taxon>
        <taxon>Cyprinidae</taxon>
        <taxon>Cyprininae</taxon>
        <taxon>Cyprinus</taxon>
    </lineage>
</organism>
<keyword evidence="13" id="KW-0479">Metal-binding</keyword>
<dbReference type="EC" id="3.1.26.4" evidence="6"/>
<dbReference type="Proteomes" id="UP000694427">
    <property type="component" value="Unplaced"/>
</dbReference>
<keyword evidence="24" id="KW-0229">DNA integration</keyword>
<dbReference type="GO" id="GO:0005524">
    <property type="term" value="F:ATP binding"/>
    <property type="evidence" value="ECO:0007669"/>
    <property type="project" value="UniProtKB-KW"/>
</dbReference>
<keyword evidence="21" id="KW-0067">ATP-binding</keyword>
<reference evidence="42" key="1">
    <citation type="submission" date="2025-08" db="UniProtKB">
        <authorList>
            <consortium name="Ensembl"/>
        </authorList>
    </citation>
    <scope>IDENTIFICATION</scope>
</reference>
<keyword evidence="19" id="KW-0378">Hydrolase</keyword>
<evidence type="ECO:0000256" key="22">
    <source>
        <dbReference type="ARBA" id="ARBA00022842"/>
    </source>
</evidence>
<keyword evidence="18" id="KW-0863">Zinc-finger</keyword>
<evidence type="ECO:0000256" key="4">
    <source>
        <dbReference type="ARBA" id="ARBA00004496"/>
    </source>
</evidence>
<evidence type="ECO:0000256" key="15">
    <source>
        <dbReference type="ARBA" id="ARBA00022750"/>
    </source>
</evidence>
<keyword evidence="10" id="KW-0808">Transferase</keyword>
<evidence type="ECO:0000256" key="38">
    <source>
        <dbReference type="ARBA" id="ARBA00082890"/>
    </source>
</evidence>
<keyword evidence="30" id="KW-0539">Nucleus</keyword>
<comment type="function">
    <text evidence="33">Integrase (IN) targets the VLP to the nucleus, where a subparticle preintegration complex (PIC) containing at least integrase and the newly synthesized dsDNA copy of the retrotransposon must transit the nuclear membrane. Once in the nucleus, integrase performs the integration of the dsDNA into the host genome.</text>
</comment>
<dbReference type="InterPro" id="IPR000477">
    <property type="entry name" value="RT_dom"/>
</dbReference>
<dbReference type="PROSITE" id="PS50878">
    <property type="entry name" value="RT_POL"/>
    <property type="match status" value="1"/>
</dbReference>
<evidence type="ECO:0000256" key="26">
    <source>
        <dbReference type="ARBA" id="ARBA00022932"/>
    </source>
</evidence>
<dbReference type="Pfam" id="PF00078">
    <property type="entry name" value="RVT_1"/>
    <property type="match status" value="1"/>
</dbReference>
<dbReference type="GO" id="GO:0004523">
    <property type="term" value="F:RNA-DNA hybrid ribonuclease activity"/>
    <property type="evidence" value="ECO:0007669"/>
    <property type="project" value="UniProtKB-EC"/>
</dbReference>
<keyword evidence="11" id="KW-0548">Nucleotidyltransferase</keyword>
<dbReference type="Gene3D" id="3.10.20.370">
    <property type="match status" value="1"/>
</dbReference>
<evidence type="ECO:0000256" key="23">
    <source>
        <dbReference type="ARBA" id="ARBA00022884"/>
    </source>
</evidence>
<keyword evidence="26" id="KW-0239">DNA-directed DNA polymerase</keyword>
<comment type="function">
    <text evidence="35">Nucleocapsid protein p11 (NC) forms the nucleocore that coats the retro-elements dimeric RNA. Binds these RNAs through its zinc fingers. Promotes primer tRNA(i)-Met annealing to the multipartite primer-binding site (PBS), dimerization of Ty3 RNA and initiation of reverse transcription.</text>
</comment>
<keyword evidence="15" id="KW-0064">Aspartyl protease</keyword>
<dbReference type="GO" id="GO:0003677">
    <property type="term" value="F:DNA binding"/>
    <property type="evidence" value="ECO:0007669"/>
    <property type="project" value="UniProtKB-KW"/>
</dbReference>
<dbReference type="InterPro" id="IPR050951">
    <property type="entry name" value="Retrovirus_Pol_polyprotein"/>
</dbReference>
<keyword evidence="16" id="KW-0688">Ribosomal frameshifting</keyword>
<dbReference type="InterPro" id="IPR041588">
    <property type="entry name" value="Integrase_H2C2"/>
</dbReference>
<evidence type="ECO:0000256" key="39">
    <source>
        <dbReference type="SAM" id="MobiDB-lite"/>
    </source>
</evidence>
<dbReference type="CDD" id="cd09274">
    <property type="entry name" value="RNase_HI_RT_Ty3"/>
    <property type="match status" value="1"/>
</dbReference>
<evidence type="ECO:0000256" key="27">
    <source>
        <dbReference type="ARBA" id="ARBA00023113"/>
    </source>
</evidence>
<dbReference type="Gene3D" id="3.10.10.10">
    <property type="entry name" value="HIV Type 1 Reverse Transcriptase, subunit A, domain 1"/>
    <property type="match status" value="1"/>
</dbReference>
<dbReference type="PANTHER" id="PTHR37984:SF5">
    <property type="entry name" value="PROTEIN NYNRIN-LIKE"/>
    <property type="match status" value="1"/>
</dbReference>
<evidence type="ECO:0000256" key="14">
    <source>
        <dbReference type="ARBA" id="ARBA00022741"/>
    </source>
</evidence>
<evidence type="ECO:0000256" key="18">
    <source>
        <dbReference type="ARBA" id="ARBA00022771"/>
    </source>
</evidence>
<accession>A0A8C1KKB4</accession>
<evidence type="ECO:0000259" key="41">
    <source>
        <dbReference type="PROSITE" id="PS50994"/>
    </source>
</evidence>
<evidence type="ECO:0000256" key="19">
    <source>
        <dbReference type="ARBA" id="ARBA00022801"/>
    </source>
</evidence>
<keyword evidence="29" id="KW-0233">DNA recombination</keyword>
<keyword evidence="14" id="KW-0547">Nucleotide-binding</keyword>
<feature type="domain" description="Integrase catalytic" evidence="41">
    <location>
        <begin position="899"/>
        <end position="1057"/>
    </location>
</feature>
<evidence type="ECO:0000256" key="9">
    <source>
        <dbReference type="ARBA" id="ARBA00022670"/>
    </source>
</evidence>
<evidence type="ECO:0000256" key="35">
    <source>
        <dbReference type="ARBA" id="ARBA00055265"/>
    </source>
</evidence>
<comment type="subunit">
    <text evidence="37">The protease is a homodimer, whose active site consists of two apposed aspartic acid residues.</text>
</comment>
<evidence type="ECO:0000259" key="40">
    <source>
        <dbReference type="PROSITE" id="PS50878"/>
    </source>
</evidence>
<comment type="catalytic activity">
    <reaction evidence="1">
        <text>Endonucleolytic cleavage to 5'-phosphomonoester.</text>
        <dbReference type="EC" id="3.1.26.4"/>
    </reaction>
</comment>
<reference evidence="42" key="2">
    <citation type="submission" date="2025-09" db="UniProtKB">
        <authorList>
            <consortium name="Ensembl"/>
        </authorList>
    </citation>
    <scope>IDENTIFICATION</scope>
</reference>
<keyword evidence="17" id="KW-0255">Endonuclease</keyword>
<protein>
    <recommendedName>
        <fullName evidence="34">Gypsy retrotransposon integrase-like protein 1</fullName>
        <ecNumber evidence="6">3.1.26.4</ecNumber>
    </recommendedName>
    <alternativeName>
        <fullName evidence="38">Gag3-Pol3</fullName>
    </alternativeName>
</protein>
<dbReference type="GO" id="GO:0003964">
    <property type="term" value="F:RNA-directed DNA polymerase activity"/>
    <property type="evidence" value="ECO:0007669"/>
    <property type="project" value="UniProtKB-KW"/>
</dbReference>
<keyword evidence="8" id="KW-1188">Viral release from host cell</keyword>
<dbReference type="GO" id="GO:0075523">
    <property type="term" value="P:viral translational frameshifting"/>
    <property type="evidence" value="ECO:0007669"/>
    <property type="project" value="UniProtKB-KW"/>
</dbReference>
<dbReference type="FunFam" id="3.30.420.10:FF:000032">
    <property type="entry name" value="Retrovirus-related Pol polyprotein from transposon 297-like Protein"/>
    <property type="match status" value="1"/>
</dbReference>
<keyword evidence="22" id="KW-0460">Magnesium</keyword>
<dbReference type="GO" id="GO:0005737">
    <property type="term" value="C:cytoplasm"/>
    <property type="evidence" value="ECO:0007669"/>
    <property type="project" value="UniProtKB-SubCell"/>
</dbReference>
<feature type="region of interest" description="Disordered" evidence="39">
    <location>
        <begin position="777"/>
        <end position="796"/>
    </location>
</feature>
<dbReference type="GO" id="GO:0006508">
    <property type="term" value="P:proteolysis"/>
    <property type="evidence" value="ECO:0007669"/>
    <property type="project" value="UniProtKB-KW"/>
</dbReference>
<dbReference type="AlphaFoldDB" id="A0A8C1KKB4"/>
<evidence type="ECO:0000256" key="37">
    <source>
        <dbReference type="ARBA" id="ARBA00063849"/>
    </source>
</evidence>
<keyword evidence="7" id="KW-0963">Cytoplasm</keyword>
<keyword evidence="23" id="KW-0694">RNA-binding</keyword>
<evidence type="ECO:0000256" key="33">
    <source>
        <dbReference type="ARBA" id="ARBA00025615"/>
    </source>
</evidence>
<evidence type="ECO:0000256" key="25">
    <source>
        <dbReference type="ARBA" id="ARBA00022918"/>
    </source>
</evidence>
<evidence type="ECO:0000256" key="12">
    <source>
        <dbReference type="ARBA" id="ARBA00022722"/>
    </source>
</evidence>
<feature type="domain" description="Reverse transcriptase" evidence="40">
    <location>
        <begin position="312"/>
        <end position="491"/>
    </location>
</feature>
<dbReference type="InterPro" id="IPR036397">
    <property type="entry name" value="RNaseH_sf"/>
</dbReference>
<dbReference type="GO" id="GO:0003723">
    <property type="term" value="F:RNA binding"/>
    <property type="evidence" value="ECO:0007669"/>
    <property type="project" value="UniProtKB-KW"/>
</dbReference>
<dbReference type="FunFam" id="1.10.340.70:FF:000001">
    <property type="entry name" value="Retrovirus-related Pol polyprotein from transposon gypsy-like Protein"/>
    <property type="match status" value="1"/>
</dbReference>
<evidence type="ECO:0000256" key="28">
    <source>
        <dbReference type="ARBA" id="ARBA00023125"/>
    </source>
</evidence>
<dbReference type="PROSITE" id="PS50994">
    <property type="entry name" value="INTEGRASE"/>
    <property type="match status" value="1"/>
</dbReference>
<evidence type="ECO:0000256" key="11">
    <source>
        <dbReference type="ARBA" id="ARBA00022695"/>
    </source>
</evidence>
<evidence type="ECO:0000256" key="6">
    <source>
        <dbReference type="ARBA" id="ARBA00012180"/>
    </source>
</evidence>
<dbReference type="SUPFAM" id="SSF53098">
    <property type="entry name" value="Ribonuclease H-like"/>
    <property type="match status" value="1"/>
</dbReference>
<evidence type="ECO:0000256" key="3">
    <source>
        <dbReference type="ARBA" id="ARBA00004123"/>
    </source>
</evidence>
<dbReference type="Gene3D" id="1.10.340.70">
    <property type="match status" value="1"/>
</dbReference>
<keyword evidence="20" id="KW-0862">Zinc</keyword>
<dbReference type="InterPro" id="IPR041577">
    <property type="entry name" value="RT_RNaseH_2"/>
</dbReference>
<feature type="region of interest" description="Disordered" evidence="39">
    <location>
        <begin position="1177"/>
        <end position="1196"/>
    </location>
</feature>
<dbReference type="Pfam" id="PF17921">
    <property type="entry name" value="Integrase_H2C2"/>
    <property type="match status" value="1"/>
</dbReference>
<evidence type="ECO:0000256" key="10">
    <source>
        <dbReference type="ARBA" id="ARBA00022679"/>
    </source>
</evidence>
<proteinExistence type="inferred from homology"/>
<dbReference type="InterPro" id="IPR001584">
    <property type="entry name" value="Integrase_cat-core"/>
</dbReference>
<sequence>MKGSDPSWLTLKGANGLDIPYIGYVVADVEIRGIVVPQKGIVVVQDHCLGTHRALLGMNVIAECWEELFQARPVKTIPLAEQQEWRRIVADCRRIQTARVRMDREDIGRVACRYALSIPARSEALVWVRVPQQDYGPEGWVLVEPHLDCQNVEVARGLAVVRRGRVPVKVRNESPYPIQLHRHQRLARVTTVGPHQVREERDVSFRQVCPTVVEVALTQSDVPPKKAGEGMPGHLRNESLRGEGLQEAQTRKLEELLTRWQHVFSTHDEDYGCTDVVRHQIPTGEAGPSRERYRPIPPTLYSEVRTLLQGMLDQGIVRESSSPWAAPIVLVQKKNGAWRFCVDYRKLNQVTKKDAFPLPRIEDSLASLTRSAWYSTLDLASGYWQVRVEEADREKTAFTTPFGLFEWDRMPFGLCNAPATFQRLMQRCLGGRLMESTLVYLDDVIVYSPDFESHLQHLEEVFQAMERYGLKLQPDKCHLLRREVKFLGHCVSAAGVAVDPEKVAAVREWSAPKTVRQVRSFLGFVGYYRRFIKGFSKIAKPLNQLLAGTGRPRGRGSPSIMWDPECEAAFQQLKQELLQAPILAYADFNLPFILYTDASNLGLGAVLAQRQEGAERVIAYASRSLHPAERNDANYSSFKLELLALKWALSEKFKDYLWGAKVQVITDNNPLVHLQTAKLGAVEQRWVAQLANYDYQLQYRPGREHVNADVLSRLPEERNREEEVTETGPVQDGGCMVGVVEAPGSQQEVMPLSWGWDPDRWRERQQGDDRVKAVSRWLEQGQEPTPAERQAQGGTGRKLLGQWEKLRLREGVLCRVTHDPGMGDEICQVVVPEDQVQALLVAYHNQLGHQGQEKTVSLLRRHFYWPGLEASVGAFIQACPRCMLYKARREPKAPLVPIKARAPLHIVAMDFLTLGRPADRYQNILVVTDLFTKYSWAIPTLDQTANTTAMALWRTVFQPFGCPEFLHSDQGPNFESRVVKELCNLYGCTKTHTTSYHPQGNGGCERFNQTLLGLLGTLDQERQGDWVSALPALTQAYNNSVHSTTGYAPTFLMFGRHVRLPVDLMLGAPTRGEEVSLTEWVDRHHQHLQFAYGQVTKRIQAAADKSKRIYDRTAREAPLLPGERVLVRDNRRQGKGKLSDRWEAAPFVVVVQQRPGQPVYTIRPEGKAGPERTVHRNMIRPCPNYPRPREETPRQPVPVAPWVSGWAVVPREGANVPARVDPVSPPRRSQRENRGRPPARYGDWTGEGRSRD</sequence>
<dbReference type="InterPro" id="IPR043502">
    <property type="entry name" value="DNA/RNA_pol_sf"/>
</dbReference>
<keyword evidence="43" id="KW-1185">Reference proteome</keyword>
<comment type="similarity">
    <text evidence="5">Belongs to the beta type-B retroviral polymerase family. HERV class-II K(HML-2) pol subfamily.</text>
</comment>
<comment type="function">
    <text evidence="32">Reverse transcriptase/ribonuclease H (RT) is a multifunctional enzyme that catalyzes the conversion of the retro-elements RNA genome into dsDNA within the VLP. The enzyme displays a DNA polymerase activity that can copy either DNA or RNA templates, and a ribonuclease H (RNase H) activity that cleaves the RNA strand of RNA-DNA heteroduplexes during plus-strand synthesis and hydrolyzes RNA primers. The conversion leads to a linear dsDNA copy of the retrotransposon that includes long terminal repeats (LTRs) at both ends.</text>
</comment>
<evidence type="ECO:0000313" key="42">
    <source>
        <dbReference type="Ensembl" id="ENSCCRP00010048460.1"/>
    </source>
</evidence>
<dbReference type="GO" id="GO:0015074">
    <property type="term" value="P:DNA integration"/>
    <property type="evidence" value="ECO:0007669"/>
    <property type="project" value="UniProtKB-KW"/>
</dbReference>
<name>A0A8C1KKB4_CYPCA</name>
<dbReference type="Gene3D" id="3.30.70.270">
    <property type="match status" value="2"/>
</dbReference>
<dbReference type="CDD" id="cd01647">
    <property type="entry name" value="RT_LTR"/>
    <property type="match status" value="1"/>
</dbReference>
<dbReference type="FunFam" id="3.10.20.370:FF:000001">
    <property type="entry name" value="Retrovirus-related Pol polyprotein from transposon 17.6-like protein"/>
    <property type="match status" value="1"/>
</dbReference>
<keyword evidence="28" id="KW-0238">DNA-binding</keyword>
<keyword evidence="25" id="KW-0695">RNA-directed DNA polymerase</keyword>
<evidence type="ECO:0000256" key="1">
    <source>
        <dbReference type="ARBA" id="ARBA00000077"/>
    </source>
</evidence>
<keyword evidence="9" id="KW-0645">Protease</keyword>
<evidence type="ECO:0000256" key="32">
    <source>
        <dbReference type="ARBA" id="ARBA00025590"/>
    </source>
</evidence>
<dbReference type="InterPro" id="IPR012337">
    <property type="entry name" value="RNaseH-like_sf"/>
</dbReference>
<evidence type="ECO:0000256" key="8">
    <source>
        <dbReference type="ARBA" id="ARBA00022612"/>
    </source>
</evidence>